<organism evidence="2 3">
    <name type="scientific">Pseudodesulfovibrio nedwellii</name>
    <dbReference type="NCBI Taxonomy" id="2973072"/>
    <lineage>
        <taxon>Bacteria</taxon>
        <taxon>Pseudomonadati</taxon>
        <taxon>Thermodesulfobacteriota</taxon>
        <taxon>Desulfovibrionia</taxon>
        <taxon>Desulfovibrionales</taxon>
        <taxon>Desulfovibrionaceae</taxon>
    </lineage>
</organism>
<dbReference type="Gene3D" id="3.40.50.12230">
    <property type="match status" value="1"/>
</dbReference>
<reference evidence="2 3" key="1">
    <citation type="submission" date="2022-08" db="EMBL/GenBank/DDBJ databases">
        <title>Genome Sequence of the sulphate-reducing bacterium, Pseudodesulfovibrio sp. SYK.</title>
        <authorList>
            <person name="Kondo R."/>
            <person name="Kataoka T."/>
        </authorList>
    </citation>
    <scope>NUCLEOTIDE SEQUENCE [LARGE SCALE GENOMIC DNA]</scope>
    <source>
        <strain evidence="2 3">SYK</strain>
    </source>
</reference>
<dbReference type="EMBL" id="AP026709">
    <property type="protein sequence ID" value="BDQ36768.1"/>
    <property type="molecule type" value="Genomic_DNA"/>
</dbReference>
<dbReference type="InterPro" id="IPR002376">
    <property type="entry name" value="Formyl_transf_N"/>
</dbReference>
<dbReference type="InterPro" id="IPR036477">
    <property type="entry name" value="Formyl_transf_N_sf"/>
</dbReference>
<dbReference type="SUPFAM" id="SSF50486">
    <property type="entry name" value="FMT C-terminal domain-like"/>
    <property type="match status" value="1"/>
</dbReference>
<accession>A0ABM8AZ27</accession>
<dbReference type="PANTHER" id="PTHR11138:SF5">
    <property type="entry name" value="METHIONYL-TRNA FORMYLTRANSFERASE, MITOCHONDRIAL"/>
    <property type="match status" value="1"/>
</dbReference>
<evidence type="ECO:0000313" key="3">
    <source>
        <dbReference type="Proteomes" id="UP001317742"/>
    </source>
</evidence>
<proteinExistence type="predicted"/>
<evidence type="ECO:0000313" key="2">
    <source>
        <dbReference type="EMBL" id="BDQ36768.1"/>
    </source>
</evidence>
<feature type="domain" description="Formyl transferase N-terminal" evidence="1">
    <location>
        <begin position="49"/>
        <end position="137"/>
    </location>
</feature>
<evidence type="ECO:0000259" key="1">
    <source>
        <dbReference type="Pfam" id="PF00551"/>
    </source>
</evidence>
<dbReference type="RefSeq" id="WP_281762652.1">
    <property type="nucleotide sequence ID" value="NZ_AP026709.1"/>
</dbReference>
<keyword evidence="3" id="KW-1185">Reference proteome</keyword>
<name>A0ABM8AZ27_9BACT</name>
<protein>
    <recommendedName>
        <fullName evidence="1">Formyl transferase N-terminal domain-containing protein</fullName>
    </recommendedName>
</protein>
<dbReference type="InterPro" id="IPR011034">
    <property type="entry name" value="Formyl_transferase-like_C_sf"/>
</dbReference>
<dbReference type="PANTHER" id="PTHR11138">
    <property type="entry name" value="METHIONYL-TRNA FORMYLTRANSFERASE"/>
    <property type="match status" value="1"/>
</dbReference>
<dbReference type="Proteomes" id="UP001317742">
    <property type="component" value="Chromosome"/>
</dbReference>
<gene>
    <name evidence="2" type="ORF">SYK_11280</name>
</gene>
<sequence>MIVQFDRKMSDLKIGFIGSFAQELAKHSMKVSDISDPIVIESFDCVNETYDLIFGAGLYEIIPEDILNVPKFGMLFFHATPLPEGKGNAPIFWTVSNKRPNITVSCFRPNNSIDAGPIACQSNVAIEETDNYPILYKKQWQGVLDCLEAALDDISQGVLVFREQTGVSSFTAKRSPSDSQIDPNMKLIDLWDHIRCCDNENFPAFFELNGKKVYLYHKVKDD</sequence>
<dbReference type="Pfam" id="PF00551">
    <property type="entry name" value="Formyl_trans_N"/>
    <property type="match status" value="1"/>
</dbReference>
<dbReference type="SUPFAM" id="SSF53328">
    <property type="entry name" value="Formyltransferase"/>
    <property type="match status" value="1"/>
</dbReference>